<reference evidence="1" key="1">
    <citation type="submission" date="2021-10" db="EMBL/GenBank/DDBJ databases">
        <authorList>
            <person name="Piombo E."/>
        </authorList>
    </citation>
    <scope>NUCLEOTIDE SEQUENCE</scope>
</reference>
<dbReference type="EMBL" id="CABFNO020001436">
    <property type="protein sequence ID" value="CAG9987526.1"/>
    <property type="molecule type" value="Genomic_DNA"/>
</dbReference>
<dbReference type="AlphaFoldDB" id="A0A9N9UFW8"/>
<evidence type="ECO:0000313" key="1">
    <source>
        <dbReference type="EMBL" id="CAG9987526.1"/>
    </source>
</evidence>
<dbReference type="OrthoDB" id="5152974at2759"/>
<organism evidence="1 2">
    <name type="scientific">Clonostachys byssicola</name>
    <dbReference type="NCBI Taxonomy" id="160290"/>
    <lineage>
        <taxon>Eukaryota</taxon>
        <taxon>Fungi</taxon>
        <taxon>Dikarya</taxon>
        <taxon>Ascomycota</taxon>
        <taxon>Pezizomycotina</taxon>
        <taxon>Sordariomycetes</taxon>
        <taxon>Hypocreomycetidae</taxon>
        <taxon>Hypocreales</taxon>
        <taxon>Bionectriaceae</taxon>
        <taxon>Clonostachys</taxon>
    </lineage>
</organism>
<comment type="caution">
    <text evidence="1">The sequence shown here is derived from an EMBL/GenBank/DDBJ whole genome shotgun (WGS) entry which is preliminary data.</text>
</comment>
<keyword evidence="2" id="KW-1185">Reference proteome</keyword>
<sequence>QDGEILHHGRKSLMEIDDQLELCLIRSTLNDNFCVQVSVLVRLVWRSVWFLSNIFKTRETAELVRVVEEQTHICLSVLRVITKVIAGKSSDAEEIASNVTQWLNDTQPFPFRESSQVYSDRATERYRRKITRQHDAIGYQALVILHALPSLLDEINPGTKNERMLARNDREQARMSPSESALLARQRRVEELGQERESRIQDIKSYIDGLPSPKRSLIVTIRVPDRGDR</sequence>
<evidence type="ECO:0000313" key="2">
    <source>
        <dbReference type="Proteomes" id="UP000754883"/>
    </source>
</evidence>
<accession>A0A9N9UFW8</accession>
<name>A0A9N9UFW8_9HYPO</name>
<protein>
    <submittedName>
        <fullName evidence="1">Uncharacterized protein</fullName>
    </submittedName>
</protein>
<proteinExistence type="predicted"/>
<gene>
    <name evidence="1" type="ORF">CBYS24578_00014876</name>
</gene>
<dbReference type="Proteomes" id="UP000754883">
    <property type="component" value="Unassembled WGS sequence"/>
</dbReference>
<feature type="non-terminal residue" evidence="1">
    <location>
        <position position="1"/>
    </location>
</feature>